<dbReference type="AlphaFoldDB" id="A0A375ISG5"/>
<feature type="region of interest" description="Disordered" evidence="1">
    <location>
        <begin position="1"/>
        <end position="35"/>
    </location>
</feature>
<geneLocation type="plasmid" evidence="2">
    <name>III</name>
</geneLocation>
<sequence>MGASQTAATKGLPATQPSPTSDKPGVKLARSISISPPDRVGTELFIKDRHDGKRRGARHRIEDVLTARRHQAVLAQHAELVRQRRLPDAEMFFQFTDRQLALGQAAHQQQAVWIG</sequence>
<reference evidence="2 3" key="1">
    <citation type="submission" date="2018-01" db="EMBL/GenBank/DDBJ databases">
        <authorList>
            <person name="Gaut B.S."/>
            <person name="Morton B.R."/>
            <person name="Clegg M.T."/>
            <person name="Duvall M.R."/>
        </authorList>
    </citation>
    <scope>NUCLEOTIDE SEQUENCE [LARGE SCALE GENOMIC DNA]</scope>
    <source>
        <strain evidence="2">Cupriavidus taiwanensis LMG 19425</strain>
        <plasmid evidence="3">Plasmid iii</plasmid>
    </source>
</reference>
<dbReference type="Proteomes" id="UP000255505">
    <property type="component" value="Plasmid III"/>
</dbReference>
<organism evidence="2 3">
    <name type="scientific">Cupriavidus taiwanensis</name>
    <dbReference type="NCBI Taxonomy" id="164546"/>
    <lineage>
        <taxon>Bacteria</taxon>
        <taxon>Pseudomonadati</taxon>
        <taxon>Pseudomonadota</taxon>
        <taxon>Betaproteobacteria</taxon>
        <taxon>Burkholderiales</taxon>
        <taxon>Burkholderiaceae</taxon>
        <taxon>Cupriavidus</taxon>
    </lineage>
</organism>
<proteinExistence type="predicted"/>
<protein>
    <submittedName>
        <fullName evidence="2">Uncharacterized protein</fullName>
    </submittedName>
</protein>
<keyword evidence="2" id="KW-0614">Plasmid</keyword>
<evidence type="ECO:0000313" key="2">
    <source>
        <dbReference type="EMBL" id="SPK77020.1"/>
    </source>
</evidence>
<accession>A0A375ISG5</accession>
<dbReference type="EMBL" id="LT991978">
    <property type="protein sequence ID" value="SPK77020.1"/>
    <property type="molecule type" value="Genomic_DNA"/>
</dbReference>
<name>A0A375ISG5_9BURK</name>
<evidence type="ECO:0000313" key="3">
    <source>
        <dbReference type="Proteomes" id="UP000255505"/>
    </source>
</evidence>
<evidence type="ECO:0000256" key="1">
    <source>
        <dbReference type="SAM" id="MobiDB-lite"/>
    </source>
</evidence>
<gene>
    <name evidence="2" type="ORF">CT19425_P10001</name>
</gene>